<accession>A0A7G9G3K9</accession>
<feature type="transmembrane region" description="Helical" evidence="7">
    <location>
        <begin position="13"/>
        <end position="33"/>
    </location>
</feature>
<keyword evidence="10" id="KW-1185">Reference proteome</keyword>
<name>A0A7G9G3K9_9FIRM</name>
<dbReference type="GO" id="GO:0042158">
    <property type="term" value="P:lipoprotein biosynthetic process"/>
    <property type="evidence" value="ECO:0007669"/>
    <property type="project" value="UniProtKB-UniRule"/>
</dbReference>
<sequence length="279" mass="30481">MKEILFEIGPFKIYGYGLMIAIGVIAAFAVAMYREKKWKIGDDKVFDLGIWSLVGGLIGAKLLFWITELPSLIENPAKIWSTMSTGFVVYGGLIGGILAGYLFCRVKKLVFLKYFDLVMPSIALAQAFGRVGCFLAGCCYGRETHADWGIIFQESAYAPNGVSLIPTQLISSGLNFLNFLALILIARRTKKNGQVGALYLVFYSIGRFVLEFFRGDPRGNVGALSTSQFIAIFMLIAGIAIFVGCGRKKDSEAEAAAEAADGEEENASAEQEPEEETEK</sequence>
<evidence type="ECO:0000256" key="7">
    <source>
        <dbReference type="HAMAP-Rule" id="MF_01147"/>
    </source>
</evidence>
<dbReference type="Pfam" id="PF01790">
    <property type="entry name" value="LGT"/>
    <property type="match status" value="1"/>
</dbReference>
<comment type="subcellular location">
    <subcellularLocation>
        <location evidence="7">Cell membrane</location>
        <topology evidence="7">Multi-pass membrane protein</topology>
    </subcellularLocation>
</comment>
<dbReference type="GO" id="GO:0005886">
    <property type="term" value="C:plasma membrane"/>
    <property type="evidence" value="ECO:0007669"/>
    <property type="project" value="UniProtKB-SubCell"/>
</dbReference>
<dbReference type="HAMAP" id="MF_01147">
    <property type="entry name" value="Lgt"/>
    <property type="match status" value="1"/>
</dbReference>
<evidence type="ECO:0000256" key="8">
    <source>
        <dbReference type="SAM" id="MobiDB-lite"/>
    </source>
</evidence>
<feature type="transmembrane region" description="Helical" evidence="7">
    <location>
        <begin position="221"/>
        <end position="243"/>
    </location>
</feature>
<evidence type="ECO:0000256" key="3">
    <source>
        <dbReference type="ARBA" id="ARBA00022679"/>
    </source>
</evidence>
<evidence type="ECO:0000313" key="9">
    <source>
        <dbReference type="EMBL" id="QNM05391.1"/>
    </source>
</evidence>
<feature type="transmembrane region" description="Helical" evidence="7">
    <location>
        <begin position="197"/>
        <end position="215"/>
    </location>
</feature>
<evidence type="ECO:0000256" key="6">
    <source>
        <dbReference type="ARBA" id="ARBA00023136"/>
    </source>
</evidence>
<dbReference type="NCBIfam" id="NF000778">
    <property type="entry name" value="PRK00052.3-4"/>
    <property type="match status" value="1"/>
</dbReference>
<comment type="similarity">
    <text evidence="1 7">Belongs to the Lgt family.</text>
</comment>
<evidence type="ECO:0000256" key="4">
    <source>
        <dbReference type="ARBA" id="ARBA00022692"/>
    </source>
</evidence>
<dbReference type="GO" id="GO:0008961">
    <property type="term" value="F:phosphatidylglycerol-prolipoprotein diacylglyceryl transferase activity"/>
    <property type="evidence" value="ECO:0007669"/>
    <property type="project" value="UniProtKB-UniRule"/>
</dbReference>
<evidence type="ECO:0000256" key="1">
    <source>
        <dbReference type="ARBA" id="ARBA00007150"/>
    </source>
</evidence>
<dbReference type="UniPathway" id="UPA00664"/>
<gene>
    <name evidence="7" type="primary">lgt</name>
    <name evidence="9" type="ORF">H9Q78_13305</name>
</gene>
<feature type="region of interest" description="Disordered" evidence="8">
    <location>
        <begin position="253"/>
        <end position="279"/>
    </location>
</feature>
<keyword evidence="2 7" id="KW-1003">Cell membrane</keyword>
<comment type="catalytic activity">
    <reaction evidence="7">
        <text>L-cysteinyl-[prolipoprotein] + a 1,2-diacyl-sn-glycero-3-phospho-(1'-sn-glycerol) = an S-1,2-diacyl-sn-glyceryl-L-cysteinyl-[prolipoprotein] + sn-glycerol 1-phosphate + H(+)</text>
        <dbReference type="Rhea" id="RHEA:56712"/>
        <dbReference type="Rhea" id="RHEA-COMP:14679"/>
        <dbReference type="Rhea" id="RHEA-COMP:14680"/>
        <dbReference type="ChEBI" id="CHEBI:15378"/>
        <dbReference type="ChEBI" id="CHEBI:29950"/>
        <dbReference type="ChEBI" id="CHEBI:57685"/>
        <dbReference type="ChEBI" id="CHEBI:64716"/>
        <dbReference type="ChEBI" id="CHEBI:140658"/>
        <dbReference type="EC" id="2.5.1.145"/>
    </reaction>
</comment>
<dbReference type="RefSeq" id="WP_249302361.1">
    <property type="nucleotide sequence ID" value="NZ_CP060634.1"/>
</dbReference>
<feature type="transmembrane region" description="Helical" evidence="7">
    <location>
        <begin position="87"/>
        <end position="104"/>
    </location>
</feature>
<dbReference type="AlphaFoldDB" id="A0A7G9G3K9"/>
<dbReference type="PANTHER" id="PTHR30589:SF0">
    <property type="entry name" value="PHOSPHATIDYLGLYCEROL--PROLIPOPROTEIN DIACYLGLYCERYL TRANSFERASE"/>
    <property type="match status" value="1"/>
</dbReference>
<organism evidence="9 10">
    <name type="scientific">Qiania dongpingensis</name>
    <dbReference type="NCBI Taxonomy" id="2763669"/>
    <lineage>
        <taxon>Bacteria</taxon>
        <taxon>Bacillati</taxon>
        <taxon>Bacillota</taxon>
        <taxon>Clostridia</taxon>
        <taxon>Lachnospirales</taxon>
        <taxon>Lachnospiraceae</taxon>
        <taxon>Qiania</taxon>
    </lineage>
</organism>
<evidence type="ECO:0000256" key="5">
    <source>
        <dbReference type="ARBA" id="ARBA00022989"/>
    </source>
</evidence>
<keyword evidence="4 7" id="KW-0812">Transmembrane</keyword>
<keyword evidence="5 7" id="KW-1133">Transmembrane helix</keyword>
<evidence type="ECO:0000256" key="2">
    <source>
        <dbReference type="ARBA" id="ARBA00022475"/>
    </source>
</evidence>
<proteinExistence type="inferred from homology"/>
<feature type="transmembrane region" description="Helical" evidence="7">
    <location>
        <begin position="165"/>
        <end position="185"/>
    </location>
</feature>
<keyword evidence="6 7" id="KW-0472">Membrane</keyword>
<evidence type="ECO:0000313" key="10">
    <source>
        <dbReference type="Proteomes" id="UP000515823"/>
    </source>
</evidence>
<protein>
    <recommendedName>
        <fullName evidence="7">Phosphatidylglycerol--prolipoprotein diacylglyceryl transferase</fullName>
        <ecNumber evidence="7">2.5.1.145</ecNumber>
    </recommendedName>
</protein>
<feature type="transmembrane region" description="Helical" evidence="7">
    <location>
        <begin position="111"/>
        <end position="128"/>
    </location>
</feature>
<dbReference type="Proteomes" id="UP000515823">
    <property type="component" value="Chromosome"/>
</dbReference>
<feature type="binding site" evidence="7">
    <location>
        <position position="130"/>
    </location>
    <ligand>
        <name>a 1,2-diacyl-sn-glycero-3-phospho-(1'-sn-glycerol)</name>
        <dbReference type="ChEBI" id="CHEBI:64716"/>
    </ligand>
</feature>
<dbReference type="EC" id="2.5.1.145" evidence="7"/>
<keyword evidence="3 7" id="KW-0808">Transferase</keyword>
<comment type="pathway">
    <text evidence="7">Protein modification; lipoprotein biosynthesis (diacylglyceryl transfer).</text>
</comment>
<comment type="function">
    <text evidence="7">Catalyzes the transfer of the diacylglyceryl group from phosphatidylglycerol to the sulfhydryl group of the N-terminal cysteine of a prolipoprotein, the first step in the formation of mature lipoproteins.</text>
</comment>
<feature type="compositionally biased region" description="Acidic residues" evidence="8">
    <location>
        <begin position="260"/>
        <end position="279"/>
    </location>
</feature>
<dbReference type="PANTHER" id="PTHR30589">
    <property type="entry name" value="PROLIPOPROTEIN DIACYLGLYCERYL TRANSFERASE"/>
    <property type="match status" value="1"/>
</dbReference>
<dbReference type="NCBIfam" id="TIGR00544">
    <property type="entry name" value="lgt"/>
    <property type="match status" value="1"/>
</dbReference>
<dbReference type="InterPro" id="IPR001640">
    <property type="entry name" value="Lgt"/>
</dbReference>
<feature type="transmembrane region" description="Helical" evidence="7">
    <location>
        <begin position="45"/>
        <end position="67"/>
    </location>
</feature>
<reference evidence="9 10" key="1">
    <citation type="submission" date="2020-08" db="EMBL/GenBank/DDBJ databases">
        <authorList>
            <person name="Liu C."/>
            <person name="Sun Q."/>
        </authorList>
    </citation>
    <scope>NUCLEOTIDE SEQUENCE [LARGE SCALE GENOMIC DNA]</scope>
    <source>
        <strain evidence="9 10">NSJ-38</strain>
    </source>
</reference>
<keyword evidence="9" id="KW-0449">Lipoprotein</keyword>
<dbReference type="EMBL" id="CP060634">
    <property type="protein sequence ID" value="QNM05391.1"/>
    <property type="molecule type" value="Genomic_DNA"/>
</dbReference>
<dbReference type="KEGG" id="qdo:H9Q78_13305"/>